<reference evidence="2" key="2">
    <citation type="submission" date="2021-05" db="EMBL/GenBank/DDBJ databases">
        <title>Protein family content uncovers lineage relationships and bacterial pathway maintenance mechanisms in DPANN archaea.</title>
        <authorList>
            <person name="Castelle C.J."/>
            <person name="Meheust R."/>
            <person name="Jaffe A.L."/>
            <person name="Seitz K."/>
            <person name="Gong X."/>
            <person name="Baker B.J."/>
            <person name="Banfield J.F."/>
        </authorList>
    </citation>
    <scope>NUCLEOTIDE SEQUENCE</scope>
    <source>
        <strain evidence="2">RIFCSPLOWO2_01_FULL_43_13</strain>
    </source>
</reference>
<dbReference type="InterPro" id="IPR038437">
    <property type="entry name" value="GINS_Psf3_sf"/>
</dbReference>
<proteinExistence type="predicted"/>
<dbReference type="InterPro" id="IPR054314">
    <property type="entry name" value="Gins51_C"/>
</dbReference>
<dbReference type="CDD" id="cd21695">
    <property type="entry name" value="GINS_B_archaea_Gins51"/>
    <property type="match status" value="1"/>
</dbReference>
<accession>A0A8T4KTR2</accession>
<evidence type="ECO:0000313" key="2">
    <source>
        <dbReference type="EMBL" id="MBS3058488.1"/>
    </source>
</evidence>
<organism evidence="2 3">
    <name type="scientific">Candidatus Iainarchaeum sp</name>
    <dbReference type="NCBI Taxonomy" id="3101447"/>
    <lineage>
        <taxon>Archaea</taxon>
        <taxon>Candidatus Iainarchaeota</taxon>
        <taxon>Candidatus Iainarchaeia</taxon>
        <taxon>Candidatus Iainarchaeales</taxon>
        <taxon>Candidatus Iainarchaeaceae</taxon>
        <taxon>Candidatus Iainarchaeum</taxon>
    </lineage>
</organism>
<gene>
    <name evidence="2" type="ORF">J4478_03760</name>
</gene>
<feature type="domain" description="Gins51 C-terminal" evidence="1">
    <location>
        <begin position="140"/>
        <end position="185"/>
    </location>
</feature>
<dbReference type="AlphaFoldDB" id="A0A8T4KTR2"/>
<dbReference type="Pfam" id="PF22090">
    <property type="entry name" value="Gins51_C"/>
    <property type="match status" value="1"/>
</dbReference>
<dbReference type="Gene3D" id="1.20.58.2050">
    <property type="match status" value="1"/>
</dbReference>
<dbReference type="EMBL" id="JAGVWB010000025">
    <property type="protein sequence ID" value="MBS3058488.1"/>
    <property type="molecule type" value="Genomic_DNA"/>
</dbReference>
<evidence type="ECO:0000313" key="3">
    <source>
        <dbReference type="Proteomes" id="UP000680185"/>
    </source>
</evidence>
<comment type="caution">
    <text evidence="2">The sequence shown here is derived from an EMBL/GenBank/DDBJ whole genome shotgun (WGS) entry which is preliminary data.</text>
</comment>
<dbReference type="Proteomes" id="UP000680185">
    <property type="component" value="Unassembled WGS sequence"/>
</dbReference>
<dbReference type="Gene3D" id="3.40.5.50">
    <property type="match status" value="1"/>
</dbReference>
<protein>
    <submittedName>
        <fullName evidence="2">DNA replication complex GINS family protein</fullName>
    </submittedName>
</protein>
<name>A0A8T4KTR2_9ARCH</name>
<dbReference type="CDD" id="cd11714">
    <property type="entry name" value="GINS_A_archaea"/>
    <property type="match status" value="1"/>
</dbReference>
<sequence>MKLDYEELRRVYRLEKNTSKLVELPEDFYNSLNEFVAGEKKNYLESLKDLGSSKGRDFSNLKKMLEEFFSMRQKKLLNQALLSLHTGESLEERLAMQEKELFRIVIAALQKHDALFEEIFSNHDSEAKAESKSRQDLRTVQVKVLKKVPAFVGSDLKEYGPFSENQAVSLPYKVAKLLISKSMAELEELD</sequence>
<evidence type="ECO:0000259" key="1">
    <source>
        <dbReference type="Pfam" id="PF22090"/>
    </source>
</evidence>
<reference evidence="2" key="1">
    <citation type="submission" date="2021-03" db="EMBL/GenBank/DDBJ databases">
        <authorList>
            <person name="Jaffe A."/>
        </authorList>
    </citation>
    <scope>NUCLEOTIDE SEQUENCE</scope>
    <source>
        <strain evidence="2">RIFCSPLOWO2_01_FULL_43_13</strain>
    </source>
</reference>